<evidence type="ECO:0000313" key="2">
    <source>
        <dbReference type="Proteomes" id="UP000814385"/>
    </source>
</evidence>
<evidence type="ECO:0008006" key="3">
    <source>
        <dbReference type="Google" id="ProtNLM"/>
    </source>
</evidence>
<reference evidence="1 2" key="1">
    <citation type="submission" date="2020-05" db="EMBL/GenBank/DDBJ databases">
        <title>Comparative genomic analysis of denitrifying bacteria from Halomonas genus.</title>
        <authorList>
            <person name="Wang L."/>
            <person name="Shao Z."/>
        </authorList>
    </citation>
    <scope>NUCLEOTIDE SEQUENCE [LARGE SCALE GENOMIC DNA]</scope>
    <source>
        <strain evidence="1 2">A4</strain>
    </source>
</reference>
<accession>A0ABS9P973</accession>
<dbReference type="EMBL" id="JABFUC010000008">
    <property type="protein sequence ID" value="MCG6658326.1"/>
    <property type="molecule type" value="Genomic_DNA"/>
</dbReference>
<dbReference type="Proteomes" id="UP000814385">
    <property type="component" value="Unassembled WGS sequence"/>
</dbReference>
<sequence length="135" mass="14933">MPTQHDSETRYPDIEIYLAQAPLEALNAWLGETLDAPPLRAAGRRKWQTRGVHLGRPVPVLLVEKAADGYASLWFDSAHTPWPRDADCAREAAARLGCEVRCSLGGWQPGDDPDRFWQVLPDGSEGAIDWPDSGQ</sequence>
<name>A0ABS9P973_9GAMM</name>
<keyword evidence="2" id="KW-1185">Reference proteome</keyword>
<dbReference type="RefSeq" id="WP_238977472.1">
    <property type="nucleotide sequence ID" value="NZ_JABFUC010000008.1"/>
</dbReference>
<gene>
    <name evidence="1" type="ORF">HOP52_11235</name>
</gene>
<comment type="caution">
    <text evidence="1">The sequence shown here is derived from an EMBL/GenBank/DDBJ whole genome shotgun (WGS) entry which is preliminary data.</text>
</comment>
<organism evidence="1 2">
    <name type="scientific">Billgrantia campisalis</name>
    <dbReference type="NCBI Taxonomy" id="74661"/>
    <lineage>
        <taxon>Bacteria</taxon>
        <taxon>Pseudomonadati</taxon>
        <taxon>Pseudomonadota</taxon>
        <taxon>Gammaproteobacteria</taxon>
        <taxon>Oceanospirillales</taxon>
        <taxon>Halomonadaceae</taxon>
        <taxon>Billgrantia</taxon>
    </lineage>
</organism>
<protein>
    <recommendedName>
        <fullName evidence="3">Glyoxalase-like domain-containing protein</fullName>
    </recommendedName>
</protein>
<evidence type="ECO:0000313" key="1">
    <source>
        <dbReference type="EMBL" id="MCG6658326.1"/>
    </source>
</evidence>
<proteinExistence type="predicted"/>